<name>A0AAJ6NFE2_9PAST</name>
<evidence type="ECO:0008006" key="4">
    <source>
        <dbReference type="Google" id="ProtNLM"/>
    </source>
</evidence>
<keyword evidence="1" id="KW-0732">Signal</keyword>
<dbReference type="PROSITE" id="PS51257">
    <property type="entry name" value="PROKAR_LIPOPROTEIN"/>
    <property type="match status" value="1"/>
</dbReference>
<dbReference type="EMBL" id="JASAYT010000039">
    <property type="protein sequence ID" value="MDP8175781.1"/>
    <property type="molecule type" value="Genomic_DNA"/>
</dbReference>
<dbReference type="Proteomes" id="UP001231736">
    <property type="component" value="Unassembled WGS sequence"/>
</dbReference>
<evidence type="ECO:0000256" key="1">
    <source>
        <dbReference type="SAM" id="SignalP"/>
    </source>
</evidence>
<reference evidence="2" key="1">
    <citation type="journal article" date="2023" name="Front. Microbiol.">
        <title>Phylogeography and host specificity of Pasteurellaceae pathogenic to sea-farmed fish in the north-east Atlantic.</title>
        <authorList>
            <person name="Gulla S."/>
            <person name="Colquhoun D.J."/>
            <person name="Olsen A.B."/>
            <person name="Spilsberg B."/>
            <person name="Lagesen K."/>
            <person name="Aakesson C.P."/>
            <person name="Strom S."/>
            <person name="Manji F."/>
            <person name="Birkbeck T.H."/>
            <person name="Nilsen H.K."/>
        </authorList>
    </citation>
    <scope>NUCLEOTIDE SEQUENCE</scope>
    <source>
        <strain evidence="2">98B1</strain>
    </source>
</reference>
<evidence type="ECO:0000313" key="3">
    <source>
        <dbReference type="Proteomes" id="UP001231736"/>
    </source>
</evidence>
<accession>A0AAJ6NFE2</accession>
<comment type="caution">
    <text evidence="2">The sequence shown here is derived from an EMBL/GenBank/DDBJ whole genome shotgun (WGS) entry which is preliminary data.</text>
</comment>
<proteinExistence type="predicted"/>
<protein>
    <recommendedName>
        <fullName evidence="4">Lipoprotein</fullName>
    </recommendedName>
</protein>
<feature type="chain" id="PRO_5042510448" description="Lipoprotein" evidence="1">
    <location>
        <begin position="20"/>
        <end position="126"/>
    </location>
</feature>
<sequence>MKKNLFLVFTMALGIQACAYQNTDSNTSINFDVNSSGKSLILVAENHLILPFKGNTYMMDTYIVPFENPYYIRVLKKGKASITKKEAVEVSKYYIKPRGCTQPIKRMPDLDKYNTDKTKWLIGISC</sequence>
<organism evidence="2 3">
    <name type="scientific">Phocoenobacter skyensis</name>
    <dbReference type="NCBI Taxonomy" id="97481"/>
    <lineage>
        <taxon>Bacteria</taxon>
        <taxon>Pseudomonadati</taxon>
        <taxon>Pseudomonadota</taxon>
        <taxon>Gammaproteobacteria</taxon>
        <taxon>Pasteurellales</taxon>
        <taxon>Pasteurellaceae</taxon>
        <taxon>Phocoenobacter</taxon>
    </lineage>
</organism>
<dbReference type="RefSeq" id="WP_306376409.1">
    <property type="nucleotide sequence ID" value="NZ_JASAYT010000039.1"/>
</dbReference>
<evidence type="ECO:0000313" key="2">
    <source>
        <dbReference type="EMBL" id="MDP8175781.1"/>
    </source>
</evidence>
<dbReference type="AlphaFoldDB" id="A0AAJ6NFE2"/>
<feature type="signal peptide" evidence="1">
    <location>
        <begin position="1"/>
        <end position="19"/>
    </location>
</feature>
<gene>
    <name evidence="2" type="ORF">QJU97_09990</name>
</gene>